<dbReference type="EMBL" id="PDNZ01000001">
    <property type="protein sequence ID" value="PWW83261.1"/>
    <property type="molecule type" value="Genomic_DNA"/>
</dbReference>
<gene>
    <name evidence="5" type="ORF">CR164_01515</name>
</gene>
<keyword evidence="2" id="KW-0547">Nucleotide-binding</keyword>
<dbReference type="InterPro" id="IPR003439">
    <property type="entry name" value="ABC_transporter-like_ATP-bd"/>
</dbReference>
<reference evidence="6" key="1">
    <citation type="submission" date="2017-10" db="EMBL/GenBank/DDBJ databases">
        <authorList>
            <person name="Gaisin V.A."/>
            <person name="Rysina M.S."/>
            <person name="Grouzdev D.S."/>
        </authorList>
    </citation>
    <scope>NUCLEOTIDE SEQUENCE [LARGE SCALE GENOMIC DNA]</scope>
    <source>
        <strain evidence="6">V1</strain>
    </source>
</reference>
<comment type="caution">
    <text evidence="5">The sequence shown here is derived from an EMBL/GenBank/DDBJ whole genome shotgun (WGS) entry which is preliminary data.</text>
</comment>
<dbReference type="RefSeq" id="WP_110022141.1">
    <property type="nucleotide sequence ID" value="NZ_PDNZ01000001.1"/>
</dbReference>
<evidence type="ECO:0000256" key="3">
    <source>
        <dbReference type="ARBA" id="ARBA00022840"/>
    </source>
</evidence>
<proteinExistence type="predicted"/>
<dbReference type="InterPro" id="IPR017871">
    <property type="entry name" value="ABC_transporter-like_CS"/>
</dbReference>
<dbReference type="PROSITE" id="PS50893">
    <property type="entry name" value="ABC_TRANSPORTER_2"/>
    <property type="match status" value="1"/>
</dbReference>
<dbReference type="PROSITE" id="PS00211">
    <property type="entry name" value="ABC_TRANSPORTER_1"/>
    <property type="match status" value="1"/>
</dbReference>
<dbReference type="PANTHER" id="PTHR42734:SF19">
    <property type="entry name" value="IRON COMPOUNDS ABC TRANSPORTER, ATP-BINDING PROTEIN"/>
    <property type="match status" value="1"/>
</dbReference>
<evidence type="ECO:0000313" key="6">
    <source>
        <dbReference type="Proteomes" id="UP000246278"/>
    </source>
</evidence>
<dbReference type="SMART" id="SM00382">
    <property type="entry name" value="AAA"/>
    <property type="match status" value="1"/>
</dbReference>
<dbReference type="OrthoDB" id="9787851at2"/>
<dbReference type="PANTHER" id="PTHR42734">
    <property type="entry name" value="METAL TRANSPORT SYSTEM ATP-BINDING PROTEIN TM_0124-RELATED"/>
    <property type="match status" value="1"/>
</dbReference>
<dbReference type="InterPro" id="IPR003593">
    <property type="entry name" value="AAA+_ATPase"/>
</dbReference>
<dbReference type="AlphaFoldDB" id="A0A317TBN4"/>
<dbReference type="Pfam" id="PF00005">
    <property type="entry name" value="ABC_tran"/>
    <property type="match status" value="1"/>
</dbReference>
<dbReference type="InterPro" id="IPR050153">
    <property type="entry name" value="Metal_Ion_Import_ABC"/>
</dbReference>
<sequence>MVDQKKLRLHIRDTNLGYRLRKPLLKSINLSISSDETFCILGQNGTGKTTFFKSLLGILPPLSGSITLNGKPLGSFSRKELAKLIAYVPQAHHTPFPYKVNDVILFGRTAHMNFFGSPGRKDLLVVDSILDMLEISHLADCIYTELSGGERQMVVIARALAQEAGLLILDEPASNLDYGNQARLLKKIRALAEAKTGILMTTHQPDQAFLLDAKVLMLSNGSVLHYDDASDALQPDILKKIYGVNVEVIEAGTPGKNPLKVCRPLIDS</sequence>
<name>A0A317TBN4_9CHLB</name>
<evidence type="ECO:0000256" key="1">
    <source>
        <dbReference type="ARBA" id="ARBA00022448"/>
    </source>
</evidence>
<dbReference type="Gene3D" id="3.40.50.300">
    <property type="entry name" value="P-loop containing nucleotide triphosphate hydrolases"/>
    <property type="match status" value="1"/>
</dbReference>
<evidence type="ECO:0000259" key="4">
    <source>
        <dbReference type="PROSITE" id="PS50893"/>
    </source>
</evidence>
<protein>
    <submittedName>
        <fullName evidence="5">Iron ABC transporter ATP-binding protein</fullName>
    </submittedName>
</protein>
<dbReference type="Proteomes" id="UP000246278">
    <property type="component" value="Unassembled WGS sequence"/>
</dbReference>
<keyword evidence="1" id="KW-0813">Transport</keyword>
<evidence type="ECO:0000256" key="2">
    <source>
        <dbReference type="ARBA" id="ARBA00022741"/>
    </source>
</evidence>
<dbReference type="InterPro" id="IPR027417">
    <property type="entry name" value="P-loop_NTPase"/>
</dbReference>
<organism evidence="5 6">
    <name type="scientific">Prosthecochloris marina</name>
    <dbReference type="NCBI Taxonomy" id="2017681"/>
    <lineage>
        <taxon>Bacteria</taxon>
        <taxon>Pseudomonadati</taxon>
        <taxon>Chlorobiota</taxon>
        <taxon>Chlorobiia</taxon>
        <taxon>Chlorobiales</taxon>
        <taxon>Chlorobiaceae</taxon>
        <taxon>Prosthecochloris</taxon>
    </lineage>
</organism>
<feature type="domain" description="ABC transporter" evidence="4">
    <location>
        <begin position="9"/>
        <end position="245"/>
    </location>
</feature>
<dbReference type="CDD" id="cd03214">
    <property type="entry name" value="ABC_Iron-Siderophores_B12_Hemin"/>
    <property type="match status" value="1"/>
</dbReference>
<dbReference type="SUPFAM" id="SSF52540">
    <property type="entry name" value="P-loop containing nucleoside triphosphate hydrolases"/>
    <property type="match status" value="1"/>
</dbReference>
<accession>A0A317TBN4</accession>
<dbReference type="GO" id="GO:0005524">
    <property type="term" value="F:ATP binding"/>
    <property type="evidence" value="ECO:0007669"/>
    <property type="project" value="UniProtKB-KW"/>
</dbReference>
<keyword evidence="6" id="KW-1185">Reference proteome</keyword>
<keyword evidence="3 5" id="KW-0067">ATP-binding</keyword>
<dbReference type="FunFam" id="3.40.50.300:FF:000134">
    <property type="entry name" value="Iron-enterobactin ABC transporter ATP-binding protein"/>
    <property type="match status" value="1"/>
</dbReference>
<dbReference type="GO" id="GO:0016887">
    <property type="term" value="F:ATP hydrolysis activity"/>
    <property type="evidence" value="ECO:0007669"/>
    <property type="project" value="InterPro"/>
</dbReference>
<evidence type="ECO:0000313" key="5">
    <source>
        <dbReference type="EMBL" id="PWW83261.1"/>
    </source>
</evidence>